<proteinExistence type="predicted"/>
<keyword evidence="2" id="KW-1185">Reference proteome</keyword>
<comment type="caution">
    <text evidence="1">The sequence shown here is derived from an EMBL/GenBank/DDBJ whole genome shotgun (WGS) entry which is preliminary data.</text>
</comment>
<dbReference type="OrthoDB" id="376430at2157"/>
<sequence length="126" mass="14589">MSQIPPKGFSFSQKLVKEIKMNDGWKYSLLEIKVKEPHYLHIMDNGEFSTGVTVDDKGNVIRIYATRIKVLNETDDTKEEEIEQTVVELKSKKIIHTRSKVSLNKKEQGFVGIKSMEIVNQEEYEL</sequence>
<accession>A0A6A9Q982</accession>
<dbReference type="RefSeq" id="WP_155862355.1">
    <property type="nucleotide sequence ID" value="NZ_WFIY01000004.1"/>
</dbReference>
<name>A0A6A9Q982_ACIIN</name>
<protein>
    <submittedName>
        <fullName evidence="1">Uncharacterized protein</fullName>
    </submittedName>
</protein>
<dbReference type="AlphaFoldDB" id="A0A6A9Q982"/>
<gene>
    <name evidence="1" type="ORF">D1867_00565</name>
</gene>
<evidence type="ECO:0000313" key="1">
    <source>
        <dbReference type="EMBL" id="MUM63771.1"/>
    </source>
</evidence>
<dbReference type="EMBL" id="WFIY01000004">
    <property type="protein sequence ID" value="MUM63771.1"/>
    <property type="molecule type" value="Genomic_DNA"/>
</dbReference>
<evidence type="ECO:0000313" key="2">
    <source>
        <dbReference type="Proteomes" id="UP000440125"/>
    </source>
</evidence>
<dbReference type="Proteomes" id="UP000440125">
    <property type="component" value="Unassembled WGS sequence"/>
</dbReference>
<reference evidence="1 2" key="1">
    <citation type="submission" date="2019-10" db="EMBL/GenBank/DDBJ databases">
        <title>Genome Sequences from Six Type Strain Members of the Archaeal Family Sulfolobaceae: Acidianus ambivalens, Acidianus infernus, Metallosphaera prunae, Stygiolobus azoricus, Sulfolobus metallicus, and Sulfurisphaera ohwakuensis.</title>
        <authorList>
            <person name="Counts J.A."/>
            <person name="Kelly R.M."/>
        </authorList>
    </citation>
    <scope>NUCLEOTIDE SEQUENCE [LARGE SCALE GENOMIC DNA]</scope>
    <source>
        <strain evidence="1 2">DSM 3191</strain>
    </source>
</reference>
<organism evidence="1 2">
    <name type="scientific">Acidianus infernus</name>
    <dbReference type="NCBI Taxonomy" id="12915"/>
    <lineage>
        <taxon>Archaea</taxon>
        <taxon>Thermoproteota</taxon>
        <taxon>Thermoprotei</taxon>
        <taxon>Sulfolobales</taxon>
        <taxon>Sulfolobaceae</taxon>
        <taxon>Acidianus</taxon>
    </lineage>
</organism>